<evidence type="ECO:0000313" key="8">
    <source>
        <dbReference type="Proteomes" id="UP001642484"/>
    </source>
</evidence>
<keyword evidence="4 5" id="KW-0472">Membrane</keyword>
<dbReference type="Proteomes" id="UP001642484">
    <property type="component" value="Unassembled WGS sequence"/>
</dbReference>
<dbReference type="InterPro" id="IPR018303">
    <property type="entry name" value="ATPase_P-typ_P_site"/>
</dbReference>
<gene>
    <name evidence="7" type="ORF">CCMP2556_LOCUS52128</name>
</gene>
<comment type="caution">
    <text evidence="7">The sequence shown here is derived from an EMBL/GenBank/DDBJ whole genome shotgun (WGS) entry which is preliminary data.</text>
</comment>
<evidence type="ECO:0000256" key="3">
    <source>
        <dbReference type="ARBA" id="ARBA00022989"/>
    </source>
</evidence>
<sequence>MSDDARSIKLFSADGRRNNRIFTNKYTWYNFIPKNLLEQFSQMGNFYFLLVALGQLIPAISNTKGQPATLVPLSAVVFMQAVKDLFEDCQRMHSDRVENSRQAVMVDEQLDETSIIWGQIQPGMVLKVQEGEPIPADCLLLTSCHDDGHCCIETANLDGETNLKKKAPALTKEEFQEAAWNCRRIGPGSAPSLVCEPPSGNLYAFKSSLCLMEEQSRGLGVGSLLLRGTSLQQTGWVYCMAVYVGKETRSFKNSRAARFKNSALDEKLNQVVMMIFGAQMGTCVLISICSLMWQGMHGHQLWYLDGLPRFLNPFRQIGIWFLMLNSMVPISLMITTTVVKFALGKMLEEDPGTCSNGRKSEAHCSQVIDTLGKITHVFSDKTGTLTQNVMEYKCCSVGGKIYGLEGLEEIVLDDAHVHMDATELSKAIKCLSSEREQMTSFFLCHALCHTVEPVTRTKW</sequence>
<dbReference type="Gene3D" id="2.70.150.10">
    <property type="entry name" value="Calcium-transporting ATPase, cytoplasmic transduction domain A"/>
    <property type="match status" value="1"/>
</dbReference>
<evidence type="ECO:0000256" key="4">
    <source>
        <dbReference type="ARBA" id="ARBA00023136"/>
    </source>
</evidence>
<organism evidence="7 8">
    <name type="scientific">Durusdinium trenchii</name>
    <dbReference type="NCBI Taxonomy" id="1381693"/>
    <lineage>
        <taxon>Eukaryota</taxon>
        <taxon>Sar</taxon>
        <taxon>Alveolata</taxon>
        <taxon>Dinophyceae</taxon>
        <taxon>Suessiales</taxon>
        <taxon>Symbiodiniaceae</taxon>
        <taxon>Durusdinium</taxon>
    </lineage>
</organism>
<dbReference type="Gene3D" id="3.40.50.1000">
    <property type="entry name" value="HAD superfamily/HAD-like"/>
    <property type="match status" value="1"/>
</dbReference>
<dbReference type="PANTHER" id="PTHR24092">
    <property type="entry name" value="PROBABLE PHOSPHOLIPID-TRANSPORTING ATPASE"/>
    <property type="match status" value="1"/>
</dbReference>
<reference evidence="7 8" key="1">
    <citation type="submission" date="2024-02" db="EMBL/GenBank/DDBJ databases">
        <authorList>
            <person name="Chen Y."/>
            <person name="Shah S."/>
            <person name="Dougan E. K."/>
            <person name="Thang M."/>
            <person name="Chan C."/>
        </authorList>
    </citation>
    <scope>NUCLEOTIDE SEQUENCE [LARGE SCALE GENOMIC DNA]</scope>
</reference>
<dbReference type="SUPFAM" id="SSF81653">
    <property type="entry name" value="Calcium ATPase, transduction domain A"/>
    <property type="match status" value="1"/>
</dbReference>
<dbReference type="Pfam" id="PF16209">
    <property type="entry name" value="PhoLip_ATPase_N"/>
    <property type="match status" value="1"/>
</dbReference>
<dbReference type="Gene3D" id="3.40.1110.10">
    <property type="entry name" value="Calcium-transporting ATPase, cytoplasmic domain N"/>
    <property type="match status" value="1"/>
</dbReference>
<feature type="transmembrane region" description="Helical" evidence="5">
    <location>
        <begin position="271"/>
        <end position="293"/>
    </location>
</feature>
<dbReference type="InterPro" id="IPR023299">
    <property type="entry name" value="ATPase_P-typ_cyto_dom_N"/>
</dbReference>
<dbReference type="InterPro" id="IPR008250">
    <property type="entry name" value="ATPase_P-typ_transduc_dom_A_sf"/>
</dbReference>
<keyword evidence="2 5" id="KW-0812">Transmembrane</keyword>
<evidence type="ECO:0000256" key="5">
    <source>
        <dbReference type="SAM" id="Phobius"/>
    </source>
</evidence>
<feature type="non-terminal residue" evidence="7">
    <location>
        <position position="459"/>
    </location>
</feature>
<keyword evidence="3 5" id="KW-1133">Transmembrane helix</keyword>
<dbReference type="InterPro" id="IPR023298">
    <property type="entry name" value="ATPase_P-typ_TM_dom_sf"/>
</dbReference>
<dbReference type="PANTHER" id="PTHR24092:SF150">
    <property type="entry name" value="PHOSPHOLIPID-TRANSPORTING ATPASE"/>
    <property type="match status" value="1"/>
</dbReference>
<keyword evidence="8" id="KW-1185">Reference proteome</keyword>
<dbReference type="InterPro" id="IPR023214">
    <property type="entry name" value="HAD_sf"/>
</dbReference>
<dbReference type="InterPro" id="IPR032631">
    <property type="entry name" value="P-type_ATPase_N"/>
</dbReference>
<evidence type="ECO:0000256" key="2">
    <source>
        <dbReference type="ARBA" id="ARBA00022692"/>
    </source>
</evidence>
<evidence type="ECO:0000259" key="6">
    <source>
        <dbReference type="Pfam" id="PF16209"/>
    </source>
</evidence>
<dbReference type="EMBL" id="CAXAMN010027714">
    <property type="protein sequence ID" value="CAK9112463.1"/>
    <property type="molecule type" value="Genomic_DNA"/>
</dbReference>
<accession>A0ABP0SJ85</accession>
<comment type="subcellular location">
    <subcellularLocation>
        <location evidence="1">Membrane</location>
    </subcellularLocation>
</comment>
<proteinExistence type="predicted"/>
<evidence type="ECO:0000313" key="7">
    <source>
        <dbReference type="EMBL" id="CAK9112463.1"/>
    </source>
</evidence>
<dbReference type="PROSITE" id="PS00154">
    <property type="entry name" value="ATPASE_E1_E2"/>
    <property type="match status" value="1"/>
</dbReference>
<name>A0ABP0SJ85_9DINO</name>
<feature type="transmembrane region" description="Helical" evidence="5">
    <location>
        <begin position="317"/>
        <end position="339"/>
    </location>
</feature>
<dbReference type="SUPFAM" id="SSF81665">
    <property type="entry name" value="Calcium ATPase, transmembrane domain M"/>
    <property type="match status" value="1"/>
</dbReference>
<feature type="domain" description="P-type ATPase N-terminal" evidence="6">
    <location>
        <begin position="18"/>
        <end position="64"/>
    </location>
</feature>
<evidence type="ECO:0000256" key="1">
    <source>
        <dbReference type="ARBA" id="ARBA00004370"/>
    </source>
</evidence>
<protein>
    <recommendedName>
        <fullName evidence="6">P-type ATPase N-terminal domain-containing protein</fullName>
    </recommendedName>
</protein>